<keyword evidence="9" id="KW-1185">Reference proteome</keyword>
<dbReference type="InterPro" id="IPR008468">
    <property type="entry name" value="DMAP1"/>
</dbReference>
<dbReference type="GO" id="GO:0000812">
    <property type="term" value="C:Swr1 complex"/>
    <property type="evidence" value="ECO:0007669"/>
    <property type="project" value="TreeGrafter"/>
</dbReference>
<dbReference type="GO" id="GO:0006281">
    <property type="term" value="P:DNA repair"/>
    <property type="evidence" value="ECO:0007669"/>
    <property type="project" value="InterPro"/>
</dbReference>
<evidence type="ECO:0000256" key="6">
    <source>
        <dbReference type="ARBA" id="ARBA00067416"/>
    </source>
</evidence>
<protein>
    <recommendedName>
        <fullName evidence="6">DNA methyltransferase 1-associated protein 1</fullName>
    </recommendedName>
</protein>
<name>A0AAF3FAA1_9BILA</name>
<evidence type="ECO:0000256" key="2">
    <source>
        <dbReference type="ARBA" id="ARBA00022853"/>
    </source>
</evidence>
<keyword evidence="4" id="KW-0804">Transcription</keyword>
<comment type="subcellular location">
    <subcellularLocation>
        <location evidence="1">Nucleus</location>
    </subcellularLocation>
</comment>
<evidence type="ECO:0000256" key="7">
    <source>
        <dbReference type="SAM" id="MobiDB-lite"/>
    </source>
</evidence>
<feature type="compositionally biased region" description="Low complexity" evidence="7">
    <location>
        <begin position="266"/>
        <end position="278"/>
    </location>
</feature>
<feature type="region of interest" description="Disordered" evidence="7">
    <location>
        <begin position="1"/>
        <end position="34"/>
    </location>
</feature>
<evidence type="ECO:0000313" key="10">
    <source>
        <dbReference type="WBParaSite" id="MBELARI_LOCUS3836"/>
    </source>
</evidence>
<dbReference type="FunFam" id="1.10.10.60:FF:000087">
    <property type="entry name" value="DNA methyltransferase 1-associated protein 1"/>
    <property type="match status" value="1"/>
</dbReference>
<dbReference type="WBParaSite" id="MBELARI_LOCUS3836">
    <property type="protein sequence ID" value="MBELARI_LOCUS3836"/>
    <property type="gene ID" value="MBELARI_LOCUS3836"/>
</dbReference>
<dbReference type="InterPro" id="IPR027109">
    <property type="entry name" value="Swc4/Dmap1"/>
</dbReference>
<evidence type="ECO:0000313" key="9">
    <source>
        <dbReference type="Proteomes" id="UP000887575"/>
    </source>
</evidence>
<dbReference type="Gene3D" id="1.10.10.60">
    <property type="entry name" value="Homeodomain-like"/>
    <property type="match status" value="1"/>
</dbReference>
<sequence length="480" mass="55523">MIDAKSIIKSDGGEQREKKGDATKQRRSEFQLPRPEGMQRELYNLLTATNAGKLKLDAIISSRTKDGVRLAKLQMGKRPARRWLWTPFDNQAREDGLKLSHWMREDRINPSQPYVFAKFNKKFEVPSFNDDEYEEHLRMADWTKEETRYLFEVCQQFDLRWPIVYDRYDQTKFGQRRSMEDLKERYYAVVFELSMQRESAYEPMGYDAEHERKRKEQLTKLWDRTPEEWEEEEQLIAELERIEVRKRERERKAQDLQKLISMTDMSPASPSGSAASTSLKKGQIRQKLGLSSSASMSSSFNPEVSVTQLRFSEFRGSGAHLRSQEMKLPTNIGLKKLKNIETVIDKMKLEMNPMGAEDIVTAYNDFRSDIVLLQELKATLQTAEFDLESLRTRYQQQGGQPFEIEPRMRVSILPEGGLSSAFLEGPGAPTSSRRISSYLELLSKTDALNNPRKRKAPPPPGTITPSSSTPDLKRTRKSVL</sequence>
<dbReference type="InterPro" id="IPR032563">
    <property type="entry name" value="DAMP1_SANT-like"/>
</dbReference>
<dbReference type="PROSITE" id="PS50090">
    <property type="entry name" value="MYB_LIKE"/>
    <property type="match status" value="1"/>
</dbReference>
<dbReference type="Pfam" id="PF16282">
    <property type="entry name" value="SANT_DAMP1_like"/>
    <property type="match status" value="1"/>
</dbReference>
<dbReference type="Pfam" id="PF05499">
    <property type="entry name" value="DMAP1"/>
    <property type="match status" value="1"/>
</dbReference>
<dbReference type="GO" id="GO:0000122">
    <property type="term" value="P:negative regulation of transcription by RNA polymerase II"/>
    <property type="evidence" value="ECO:0007669"/>
    <property type="project" value="TreeGrafter"/>
</dbReference>
<feature type="region of interest" description="Disordered" evidence="7">
    <location>
        <begin position="444"/>
        <end position="480"/>
    </location>
</feature>
<organism evidence="9 10">
    <name type="scientific">Mesorhabditis belari</name>
    <dbReference type="NCBI Taxonomy" id="2138241"/>
    <lineage>
        <taxon>Eukaryota</taxon>
        <taxon>Metazoa</taxon>
        <taxon>Ecdysozoa</taxon>
        <taxon>Nematoda</taxon>
        <taxon>Chromadorea</taxon>
        <taxon>Rhabditida</taxon>
        <taxon>Rhabditina</taxon>
        <taxon>Rhabditomorpha</taxon>
        <taxon>Rhabditoidea</taxon>
        <taxon>Rhabditidae</taxon>
        <taxon>Mesorhabditinae</taxon>
        <taxon>Mesorhabditis</taxon>
    </lineage>
</organism>
<dbReference type="Proteomes" id="UP000887575">
    <property type="component" value="Unassembled WGS sequence"/>
</dbReference>
<dbReference type="AlphaFoldDB" id="A0AAF3FAA1"/>
<dbReference type="PANTHER" id="PTHR12855:SF10">
    <property type="entry name" value="DNA METHYLTRANSFERASE 1-ASSOCIATED PROTEIN 1"/>
    <property type="match status" value="1"/>
</dbReference>
<dbReference type="SMART" id="SM00717">
    <property type="entry name" value="SANT"/>
    <property type="match status" value="1"/>
</dbReference>
<reference evidence="10" key="1">
    <citation type="submission" date="2024-02" db="UniProtKB">
        <authorList>
            <consortium name="WormBaseParasite"/>
        </authorList>
    </citation>
    <scope>IDENTIFICATION</scope>
</reference>
<dbReference type="InterPro" id="IPR001005">
    <property type="entry name" value="SANT/Myb"/>
</dbReference>
<keyword evidence="5" id="KW-0539">Nucleus</keyword>
<evidence type="ECO:0000259" key="8">
    <source>
        <dbReference type="PROSITE" id="PS50090"/>
    </source>
</evidence>
<evidence type="ECO:0000256" key="4">
    <source>
        <dbReference type="ARBA" id="ARBA00023163"/>
    </source>
</evidence>
<dbReference type="PANTHER" id="PTHR12855">
    <property type="entry name" value="DNA METHYLTRANSFERASE 1-ASSOCIATED PROTEIN 1 FAMILY MEMBER"/>
    <property type="match status" value="1"/>
</dbReference>
<feature type="domain" description="Myb-like" evidence="8">
    <location>
        <begin position="134"/>
        <end position="190"/>
    </location>
</feature>
<dbReference type="GO" id="GO:0003714">
    <property type="term" value="F:transcription corepressor activity"/>
    <property type="evidence" value="ECO:0007669"/>
    <property type="project" value="TreeGrafter"/>
</dbReference>
<dbReference type="GO" id="GO:0006338">
    <property type="term" value="P:chromatin remodeling"/>
    <property type="evidence" value="ECO:0007669"/>
    <property type="project" value="InterPro"/>
</dbReference>
<dbReference type="GO" id="GO:0035267">
    <property type="term" value="C:NuA4 histone acetyltransferase complex"/>
    <property type="evidence" value="ECO:0007669"/>
    <property type="project" value="InterPro"/>
</dbReference>
<feature type="compositionally biased region" description="Basic and acidic residues" evidence="7">
    <location>
        <begin position="1"/>
        <end position="29"/>
    </location>
</feature>
<evidence type="ECO:0000256" key="1">
    <source>
        <dbReference type="ARBA" id="ARBA00004123"/>
    </source>
</evidence>
<keyword evidence="3" id="KW-0805">Transcription regulation</keyword>
<accession>A0AAF3FAA1</accession>
<feature type="region of interest" description="Disordered" evidence="7">
    <location>
        <begin position="257"/>
        <end position="282"/>
    </location>
</feature>
<keyword evidence="2" id="KW-0156">Chromatin regulator</keyword>
<evidence type="ECO:0000256" key="5">
    <source>
        <dbReference type="ARBA" id="ARBA00023242"/>
    </source>
</evidence>
<proteinExistence type="predicted"/>
<evidence type="ECO:0000256" key="3">
    <source>
        <dbReference type="ARBA" id="ARBA00023015"/>
    </source>
</evidence>